<name>A0A518KEB7_9BACT</name>
<evidence type="ECO:0000313" key="4">
    <source>
        <dbReference type="EMBL" id="QDV76135.1"/>
    </source>
</evidence>
<dbReference type="InterPro" id="IPR011043">
    <property type="entry name" value="Gal_Oxase/kelch_b-propeller"/>
</dbReference>
<dbReference type="EMBL" id="CP036349">
    <property type="protein sequence ID" value="QDV76135.1"/>
    <property type="molecule type" value="Genomic_DNA"/>
</dbReference>
<protein>
    <submittedName>
        <fullName evidence="4">Ankyrin repeats (3 copies)</fullName>
    </submittedName>
</protein>
<dbReference type="PANTHER" id="PTHR24201">
    <property type="entry name" value="ANK_REP_REGION DOMAIN-CONTAINING PROTEIN"/>
    <property type="match status" value="1"/>
</dbReference>
<keyword evidence="2 3" id="KW-0040">ANK repeat</keyword>
<dbReference type="PROSITE" id="PS50088">
    <property type="entry name" value="ANK_REPEAT"/>
    <property type="match status" value="1"/>
</dbReference>
<dbReference type="SUPFAM" id="SSF50965">
    <property type="entry name" value="Galactose oxidase, central domain"/>
    <property type="match status" value="1"/>
</dbReference>
<dbReference type="SUPFAM" id="SSF48403">
    <property type="entry name" value="Ankyrin repeat"/>
    <property type="match status" value="1"/>
</dbReference>
<dbReference type="SMART" id="SM00248">
    <property type="entry name" value="ANK"/>
    <property type="match status" value="1"/>
</dbReference>
<dbReference type="Proteomes" id="UP000316426">
    <property type="component" value="Chromosome"/>
</dbReference>
<evidence type="ECO:0000256" key="3">
    <source>
        <dbReference type="PROSITE-ProRule" id="PRU00023"/>
    </source>
</evidence>
<dbReference type="Pfam" id="PF12796">
    <property type="entry name" value="Ank_2"/>
    <property type="match status" value="1"/>
</dbReference>
<evidence type="ECO:0000256" key="2">
    <source>
        <dbReference type="ARBA" id="ARBA00023043"/>
    </source>
</evidence>
<reference evidence="4 5" key="1">
    <citation type="submission" date="2019-02" db="EMBL/GenBank/DDBJ databases">
        <title>Deep-cultivation of Planctomycetes and their phenomic and genomic characterization uncovers novel biology.</title>
        <authorList>
            <person name="Wiegand S."/>
            <person name="Jogler M."/>
            <person name="Boedeker C."/>
            <person name="Pinto D."/>
            <person name="Vollmers J."/>
            <person name="Rivas-Marin E."/>
            <person name="Kohn T."/>
            <person name="Peeters S.H."/>
            <person name="Heuer A."/>
            <person name="Rast P."/>
            <person name="Oberbeckmann S."/>
            <person name="Bunk B."/>
            <person name="Jeske O."/>
            <person name="Meyerdierks A."/>
            <person name="Storesund J.E."/>
            <person name="Kallscheuer N."/>
            <person name="Luecker S."/>
            <person name="Lage O.M."/>
            <person name="Pohl T."/>
            <person name="Merkel B.J."/>
            <person name="Hornburger P."/>
            <person name="Mueller R.-W."/>
            <person name="Bruemmer F."/>
            <person name="Labrenz M."/>
            <person name="Spormann A.M."/>
            <person name="Op den Camp H."/>
            <person name="Overmann J."/>
            <person name="Amann R."/>
            <person name="Jetten M.S.M."/>
            <person name="Mascher T."/>
            <person name="Medema M.H."/>
            <person name="Devos D.P."/>
            <person name="Kaster A.-K."/>
            <person name="Ovreas L."/>
            <person name="Rohde M."/>
            <person name="Galperin M.Y."/>
            <person name="Jogler C."/>
        </authorList>
    </citation>
    <scope>NUCLEOTIDE SEQUENCE [LARGE SCALE GENOMIC DNA]</scope>
    <source>
        <strain evidence="4 5">Spa11</strain>
    </source>
</reference>
<dbReference type="PROSITE" id="PS50297">
    <property type="entry name" value="ANK_REP_REGION"/>
    <property type="match status" value="1"/>
</dbReference>
<dbReference type="Gene3D" id="1.25.40.20">
    <property type="entry name" value="Ankyrin repeat-containing domain"/>
    <property type="match status" value="1"/>
</dbReference>
<proteinExistence type="predicted"/>
<dbReference type="RefSeq" id="WP_145116599.1">
    <property type="nucleotide sequence ID" value="NZ_CP036349.1"/>
</dbReference>
<organism evidence="4 5">
    <name type="scientific">Botrimarina mediterranea</name>
    <dbReference type="NCBI Taxonomy" id="2528022"/>
    <lineage>
        <taxon>Bacteria</taxon>
        <taxon>Pseudomonadati</taxon>
        <taxon>Planctomycetota</taxon>
        <taxon>Planctomycetia</taxon>
        <taxon>Pirellulales</taxon>
        <taxon>Lacipirellulaceae</taxon>
        <taxon>Botrimarina</taxon>
    </lineage>
</organism>
<dbReference type="Gene3D" id="2.120.10.80">
    <property type="entry name" value="Kelch-type beta propeller"/>
    <property type="match status" value="1"/>
</dbReference>
<keyword evidence="1" id="KW-0677">Repeat</keyword>
<dbReference type="AlphaFoldDB" id="A0A518KEB7"/>
<evidence type="ECO:0000256" key="1">
    <source>
        <dbReference type="ARBA" id="ARBA00022737"/>
    </source>
</evidence>
<dbReference type="InterPro" id="IPR015915">
    <property type="entry name" value="Kelch-typ_b-propeller"/>
</dbReference>
<dbReference type="InterPro" id="IPR050776">
    <property type="entry name" value="Ank_Repeat/CDKN_Inhibitor"/>
</dbReference>
<feature type="repeat" description="ANK" evidence="3">
    <location>
        <begin position="31"/>
        <end position="63"/>
    </location>
</feature>
<dbReference type="InterPro" id="IPR036770">
    <property type="entry name" value="Ankyrin_rpt-contain_sf"/>
</dbReference>
<gene>
    <name evidence="4" type="ORF">Spa11_43600</name>
</gene>
<evidence type="ECO:0000313" key="5">
    <source>
        <dbReference type="Proteomes" id="UP000316426"/>
    </source>
</evidence>
<accession>A0A518KEB7</accession>
<sequence length="414" mass="45902">MDLHDCITTGTLEELHAALNNGADVNASGRNGVTPLMAAIAAKDLDKMRLLLERGADPELTDDFNGAALRHAVDEDFVDGVRFLLELDVDRGYSPKHPLKPINFESVVEKIPATPLPDELKGLISEEDWKATQKSGRDLMLEMGKNPTVTPAISDVQSVAVLQLFLAAGDNIRLAPREVMRSYVGLENGGDFQASAKDYEENRSPRFGSANPDPMDNPFWDDMIRLGGSAYSARKHFDDTDALDSAVWCYERFGTSVTPLPDGRFVQVGGEHEDFYDPDFCIYNDVVIHNGQGGFQILGYPRDVFPPTDFHTATLVEDAIYIIGCLGYTDQRKAGTTPVFRLAVDSWKIEPVTTSGDSPSWLHDHRATYDANRKVIRVEGGSILVEGEPGETDIEVNKDRHELDLQTFTWRKLD</sequence>
<dbReference type="InterPro" id="IPR002110">
    <property type="entry name" value="Ankyrin_rpt"/>
</dbReference>
<keyword evidence="5" id="KW-1185">Reference proteome</keyword>
<dbReference type="KEGG" id="bmei:Spa11_43600"/>